<evidence type="ECO:0000313" key="3">
    <source>
        <dbReference type="EnsemblMetazoa" id="Aqu2.1.25685_001"/>
    </source>
</evidence>
<sequence length="213" mass="23885">MASEAARVAQRCEEAKEKRDNLDLSECDLRKFPDAVYFLMKGLELQTLSLAHNDLKILPKKFSSKFSTLTRLDLSFNQLSSLPEEIADLQLLTSLNVSHNKLSSVPDSLSSIESLIELDVSYNQISEHFELASLEVLRASNNLLTSLPISLSSSSIKEIDVSSNQIVSLGMKEDDLILLLSLQVVDLRNNPLLDELYYFFNSITSIKIFLDAK</sequence>
<evidence type="ECO:0000256" key="2">
    <source>
        <dbReference type="ARBA" id="ARBA00022737"/>
    </source>
</evidence>
<dbReference type="OrthoDB" id="1060944at2759"/>
<dbReference type="PANTHER" id="PTHR48051:SF1">
    <property type="entry name" value="RAS SUPPRESSOR PROTEIN 1"/>
    <property type="match status" value="1"/>
</dbReference>
<organism evidence="3">
    <name type="scientific">Amphimedon queenslandica</name>
    <name type="common">Sponge</name>
    <dbReference type="NCBI Taxonomy" id="400682"/>
    <lineage>
        <taxon>Eukaryota</taxon>
        <taxon>Metazoa</taxon>
        <taxon>Porifera</taxon>
        <taxon>Demospongiae</taxon>
        <taxon>Heteroscleromorpha</taxon>
        <taxon>Haplosclerida</taxon>
        <taxon>Niphatidae</taxon>
        <taxon>Amphimedon</taxon>
    </lineage>
</organism>
<dbReference type="Proteomes" id="UP000007879">
    <property type="component" value="Unassembled WGS sequence"/>
</dbReference>
<dbReference type="SMART" id="SM00364">
    <property type="entry name" value="LRR_BAC"/>
    <property type="match status" value="4"/>
</dbReference>
<dbReference type="eggNOG" id="KOG4579">
    <property type="taxonomic scope" value="Eukaryota"/>
</dbReference>
<evidence type="ECO:0000256" key="1">
    <source>
        <dbReference type="ARBA" id="ARBA00022614"/>
    </source>
</evidence>
<dbReference type="PANTHER" id="PTHR48051">
    <property type="match status" value="1"/>
</dbReference>
<dbReference type="Gene3D" id="3.80.10.10">
    <property type="entry name" value="Ribonuclease Inhibitor"/>
    <property type="match status" value="2"/>
</dbReference>
<dbReference type="InterPro" id="IPR001611">
    <property type="entry name" value="Leu-rich_rpt"/>
</dbReference>
<dbReference type="AlphaFoldDB" id="A0A1X7UDH0"/>
<proteinExistence type="predicted"/>
<dbReference type="PRINTS" id="PR00019">
    <property type="entry name" value="LEURICHRPT"/>
</dbReference>
<keyword evidence="2" id="KW-0677">Repeat</keyword>
<dbReference type="GO" id="GO:0005737">
    <property type="term" value="C:cytoplasm"/>
    <property type="evidence" value="ECO:0007669"/>
    <property type="project" value="TreeGrafter"/>
</dbReference>
<name>A0A1X7UDH0_AMPQE</name>
<dbReference type="InterPro" id="IPR050216">
    <property type="entry name" value="LRR_domain-containing"/>
</dbReference>
<dbReference type="EnsemblMetazoa" id="XM_011407152.2">
    <property type="protein sequence ID" value="XP_011405454.1"/>
    <property type="gene ID" value="LOC105313594"/>
</dbReference>
<dbReference type="KEGG" id="aqu:105313594"/>
<gene>
    <name evidence="3" type="primary">105313594</name>
</gene>
<dbReference type="STRING" id="400682.A0A1X7UDH0"/>
<dbReference type="OMA" id="LAQYICT"/>
<reference evidence="4" key="1">
    <citation type="journal article" date="2010" name="Nature">
        <title>The Amphimedon queenslandica genome and the evolution of animal complexity.</title>
        <authorList>
            <person name="Srivastava M."/>
            <person name="Simakov O."/>
            <person name="Chapman J."/>
            <person name="Fahey B."/>
            <person name="Gauthier M.E."/>
            <person name="Mitros T."/>
            <person name="Richards G.S."/>
            <person name="Conaco C."/>
            <person name="Dacre M."/>
            <person name="Hellsten U."/>
            <person name="Larroux C."/>
            <person name="Putnam N.H."/>
            <person name="Stanke M."/>
            <person name="Adamska M."/>
            <person name="Darling A."/>
            <person name="Degnan S.M."/>
            <person name="Oakley T.H."/>
            <person name="Plachetzki D.C."/>
            <person name="Zhai Y."/>
            <person name="Adamski M."/>
            <person name="Calcino A."/>
            <person name="Cummins S.F."/>
            <person name="Goodstein D.M."/>
            <person name="Harris C."/>
            <person name="Jackson D.J."/>
            <person name="Leys S.P."/>
            <person name="Shu S."/>
            <person name="Woodcroft B.J."/>
            <person name="Vervoort M."/>
            <person name="Kosik K.S."/>
            <person name="Manning G."/>
            <person name="Degnan B.M."/>
            <person name="Rokhsar D.S."/>
        </authorList>
    </citation>
    <scope>NUCLEOTIDE SEQUENCE [LARGE SCALE GENOMIC DNA]</scope>
</reference>
<reference evidence="3" key="2">
    <citation type="submission" date="2017-05" db="UniProtKB">
        <authorList>
            <consortium name="EnsemblMetazoa"/>
        </authorList>
    </citation>
    <scope>IDENTIFICATION</scope>
</reference>
<dbReference type="InParanoid" id="A0A1X7UDH0"/>
<dbReference type="InterPro" id="IPR003591">
    <property type="entry name" value="Leu-rich_rpt_typical-subtyp"/>
</dbReference>
<dbReference type="PROSITE" id="PS51450">
    <property type="entry name" value="LRR"/>
    <property type="match status" value="3"/>
</dbReference>
<dbReference type="InterPro" id="IPR032675">
    <property type="entry name" value="LRR_dom_sf"/>
</dbReference>
<dbReference type="Pfam" id="PF13855">
    <property type="entry name" value="LRR_8"/>
    <property type="match status" value="1"/>
</dbReference>
<keyword evidence="1" id="KW-0433">Leucine-rich repeat</keyword>
<dbReference type="EnsemblMetazoa" id="Aqu2.1.25685_001">
    <property type="protein sequence ID" value="Aqu2.1.25685_001"/>
    <property type="gene ID" value="Aqu2.1.25685"/>
</dbReference>
<accession>A0A1X7UDH0</accession>
<dbReference type="SUPFAM" id="SSF52058">
    <property type="entry name" value="L domain-like"/>
    <property type="match status" value="1"/>
</dbReference>
<evidence type="ECO:0000313" key="4">
    <source>
        <dbReference type="Proteomes" id="UP000007879"/>
    </source>
</evidence>
<protein>
    <submittedName>
        <fullName evidence="3">Uncharacterized protein</fullName>
    </submittedName>
</protein>
<dbReference type="SMART" id="SM00369">
    <property type="entry name" value="LRR_TYP"/>
    <property type="match status" value="4"/>
</dbReference>
<keyword evidence="4" id="KW-1185">Reference proteome</keyword>